<dbReference type="GO" id="GO:0008080">
    <property type="term" value="F:N-acetyltransferase activity"/>
    <property type="evidence" value="ECO:0007669"/>
    <property type="project" value="InterPro"/>
</dbReference>
<dbReference type="Proteomes" id="UP000030669">
    <property type="component" value="Unassembled WGS sequence"/>
</dbReference>
<keyword evidence="6" id="KW-1185">Reference proteome</keyword>
<dbReference type="InterPro" id="IPR000182">
    <property type="entry name" value="GNAT_dom"/>
</dbReference>
<sequence>MLVNQETVLLGNKVILVPYMKEHVARYHQWMLDPELRELTASEPLTLEEEHEMQRKWREDEDKLTFIILSRPAGLDLPPLTPSVFASDPGFTSFPMIGDVNMFCKGAPGEDDPECGFEAEVEIMIAEPAFRRQGCAREALELLIDYASSPAHSESPTAKPLPIARSSLVSRISDSNLPSICLFEKLGFQIVKRVEVFHEVEMRWKGLDGAEQV</sequence>
<dbReference type="RefSeq" id="XP_007861560.1">
    <property type="nucleotide sequence ID" value="XM_007863369.1"/>
</dbReference>
<name>S7S5T5_GLOTA</name>
<dbReference type="PROSITE" id="PS51186">
    <property type="entry name" value="GNAT"/>
    <property type="match status" value="1"/>
</dbReference>
<dbReference type="eggNOG" id="KOG4135">
    <property type="taxonomic scope" value="Eukaryota"/>
</dbReference>
<evidence type="ECO:0000313" key="6">
    <source>
        <dbReference type="Proteomes" id="UP000030669"/>
    </source>
</evidence>
<reference evidence="5 6" key="1">
    <citation type="journal article" date="2012" name="Science">
        <title>The Paleozoic origin of enzymatic lignin decomposition reconstructed from 31 fungal genomes.</title>
        <authorList>
            <person name="Floudas D."/>
            <person name="Binder M."/>
            <person name="Riley R."/>
            <person name="Barry K."/>
            <person name="Blanchette R.A."/>
            <person name="Henrissat B."/>
            <person name="Martinez A.T."/>
            <person name="Otillar R."/>
            <person name="Spatafora J.W."/>
            <person name="Yadav J.S."/>
            <person name="Aerts A."/>
            <person name="Benoit I."/>
            <person name="Boyd A."/>
            <person name="Carlson A."/>
            <person name="Copeland A."/>
            <person name="Coutinho P.M."/>
            <person name="de Vries R.P."/>
            <person name="Ferreira P."/>
            <person name="Findley K."/>
            <person name="Foster B."/>
            <person name="Gaskell J."/>
            <person name="Glotzer D."/>
            <person name="Gorecki P."/>
            <person name="Heitman J."/>
            <person name="Hesse C."/>
            <person name="Hori C."/>
            <person name="Igarashi K."/>
            <person name="Jurgens J.A."/>
            <person name="Kallen N."/>
            <person name="Kersten P."/>
            <person name="Kohler A."/>
            <person name="Kuees U."/>
            <person name="Kumar T.K.A."/>
            <person name="Kuo A."/>
            <person name="LaButti K."/>
            <person name="Larrondo L.F."/>
            <person name="Lindquist E."/>
            <person name="Ling A."/>
            <person name="Lombard V."/>
            <person name="Lucas S."/>
            <person name="Lundell T."/>
            <person name="Martin R."/>
            <person name="McLaughlin D.J."/>
            <person name="Morgenstern I."/>
            <person name="Morin E."/>
            <person name="Murat C."/>
            <person name="Nagy L.G."/>
            <person name="Nolan M."/>
            <person name="Ohm R.A."/>
            <person name="Patyshakuliyeva A."/>
            <person name="Rokas A."/>
            <person name="Ruiz-Duenas F.J."/>
            <person name="Sabat G."/>
            <person name="Salamov A."/>
            <person name="Samejima M."/>
            <person name="Schmutz J."/>
            <person name="Slot J.C."/>
            <person name="St John F."/>
            <person name="Stenlid J."/>
            <person name="Sun H."/>
            <person name="Sun S."/>
            <person name="Syed K."/>
            <person name="Tsang A."/>
            <person name="Wiebenga A."/>
            <person name="Young D."/>
            <person name="Pisabarro A."/>
            <person name="Eastwood D.C."/>
            <person name="Martin F."/>
            <person name="Cullen D."/>
            <person name="Grigoriev I.V."/>
            <person name="Hibbett D.S."/>
        </authorList>
    </citation>
    <scope>NUCLEOTIDE SEQUENCE [LARGE SCALE GENOMIC DNA]</scope>
    <source>
        <strain evidence="5 6">ATCC 11539</strain>
    </source>
</reference>
<dbReference type="PANTHER" id="PTHR13256">
    <property type="entry name" value="N-ACETYLTRANSFERASE 9"/>
    <property type="match status" value="1"/>
</dbReference>
<dbReference type="GeneID" id="19308013"/>
<dbReference type="Pfam" id="PF13302">
    <property type="entry name" value="Acetyltransf_3"/>
    <property type="match status" value="1"/>
</dbReference>
<evidence type="ECO:0000256" key="2">
    <source>
        <dbReference type="ARBA" id="ARBA00022679"/>
    </source>
</evidence>
<keyword evidence="2" id="KW-0808">Transferase</keyword>
<comment type="similarity">
    <text evidence="1">Belongs to the acetyltransferase family. GNAT subfamily.</text>
</comment>
<dbReference type="STRING" id="670483.S7S5T5"/>
<evidence type="ECO:0000259" key="4">
    <source>
        <dbReference type="PROSITE" id="PS51186"/>
    </source>
</evidence>
<dbReference type="SUPFAM" id="SSF55729">
    <property type="entry name" value="Acyl-CoA N-acyltransferases (Nat)"/>
    <property type="match status" value="1"/>
</dbReference>
<feature type="domain" description="N-acetyltransferase" evidence="4">
    <location>
        <begin position="34"/>
        <end position="207"/>
    </location>
</feature>
<dbReference type="InterPro" id="IPR039135">
    <property type="entry name" value="NAT9-like"/>
</dbReference>
<keyword evidence="3" id="KW-0012">Acyltransferase</keyword>
<dbReference type="OMA" id="WHVPRYH"/>
<dbReference type="OrthoDB" id="5043642at2759"/>
<protein>
    <recommendedName>
        <fullName evidence="4">N-acetyltransferase domain-containing protein</fullName>
    </recommendedName>
</protein>
<dbReference type="Gene3D" id="3.40.630.30">
    <property type="match status" value="1"/>
</dbReference>
<proteinExistence type="inferred from homology"/>
<evidence type="ECO:0000313" key="5">
    <source>
        <dbReference type="EMBL" id="EPQ61379.1"/>
    </source>
</evidence>
<dbReference type="AlphaFoldDB" id="S7S5T5"/>
<gene>
    <name evidence="5" type="ORF">GLOTRDRAFT_69772</name>
</gene>
<dbReference type="EMBL" id="KB469296">
    <property type="protein sequence ID" value="EPQ61379.1"/>
    <property type="molecule type" value="Genomic_DNA"/>
</dbReference>
<dbReference type="HOGENOM" id="CLU_073102_0_0_1"/>
<dbReference type="KEGG" id="gtr:GLOTRDRAFT_69772"/>
<accession>S7S5T5</accession>
<evidence type="ECO:0000256" key="3">
    <source>
        <dbReference type="ARBA" id="ARBA00023315"/>
    </source>
</evidence>
<dbReference type="PANTHER" id="PTHR13256:SF16">
    <property type="entry name" value="ALPHA_BETA-TUBULIN-N-ACETYLTRANSFERASE 9"/>
    <property type="match status" value="1"/>
</dbReference>
<dbReference type="InterPro" id="IPR016181">
    <property type="entry name" value="Acyl_CoA_acyltransferase"/>
</dbReference>
<evidence type="ECO:0000256" key="1">
    <source>
        <dbReference type="ARBA" id="ARBA00009342"/>
    </source>
</evidence>
<organism evidence="5 6">
    <name type="scientific">Gloeophyllum trabeum (strain ATCC 11539 / FP-39264 / Madison 617)</name>
    <name type="common">Brown rot fungus</name>
    <dbReference type="NCBI Taxonomy" id="670483"/>
    <lineage>
        <taxon>Eukaryota</taxon>
        <taxon>Fungi</taxon>
        <taxon>Dikarya</taxon>
        <taxon>Basidiomycota</taxon>
        <taxon>Agaricomycotina</taxon>
        <taxon>Agaricomycetes</taxon>
        <taxon>Gloeophyllales</taxon>
        <taxon>Gloeophyllaceae</taxon>
        <taxon>Gloeophyllum</taxon>
    </lineage>
</organism>